<protein>
    <submittedName>
        <fullName evidence="1">Uncharacterized protein</fullName>
    </submittedName>
</protein>
<keyword evidence="2" id="KW-1185">Reference proteome</keyword>
<dbReference type="EMBL" id="LRXL01000045">
    <property type="protein sequence ID" value="OAB78240.1"/>
    <property type="molecule type" value="Genomic_DNA"/>
</dbReference>
<evidence type="ECO:0000313" key="2">
    <source>
        <dbReference type="Proteomes" id="UP000077013"/>
    </source>
</evidence>
<evidence type="ECO:0000313" key="1">
    <source>
        <dbReference type="EMBL" id="OAB78240.1"/>
    </source>
</evidence>
<gene>
    <name evidence="1" type="ORF">ULVI_12245</name>
</gene>
<dbReference type="Proteomes" id="UP000077013">
    <property type="component" value="Unassembled WGS sequence"/>
</dbReference>
<dbReference type="AlphaFoldDB" id="A0A167H5L9"/>
<sequence length="222" mass="26227">MLCLLLFSCKTNNNLSKPKPLVINEHYPSSLEADSIYFWRTNNLILNPNTNDLFSYDISKLKPLSRVLEEFKIRDGIIYEKDKPLGNVDILFQYSPSQRWLVKVEDGHMTASYQQENFKQWEYQLFNFNGELTMLGFIESYIYLEKLKDGNGSKKTFYQTDISEKKDLLIKEKGQVKNNLKYGQWTYYNKHGKIDSTKTYTIKDSVDVRFPHCLFNKTEPCY</sequence>
<accession>A0A167H5L9</accession>
<dbReference type="STRING" id="1763537.ULVI_12245"/>
<comment type="caution">
    <text evidence="1">The sequence shown here is derived from an EMBL/GenBank/DDBJ whole genome shotgun (WGS) entry which is preliminary data.</text>
</comment>
<proteinExistence type="predicted"/>
<reference evidence="1 2" key="1">
    <citation type="submission" date="2016-02" db="EMBL/GenBank/DDBJ databases">
        <title>Ulvibacter sp. LPB0005, isolated from Thais luteostoma.</title>
        <authorList>
            <person name="Shin S.-K."/>
            <person name="Yi H."/>
        </authorList>
    </citation>
    <scope>NUCLEOTIDE SEQUENCE [LARGE SCALE GENOMIC DNA]</scope>
    <source>
        <strain evidence="1 2">LPB0005</strain>
    </source>
</reference>
<organism evidence="1 2">
    <name type="scientific">Cochleicola gelatinilyticus</name>
    <dbReference type="NCBI Taxonomy" id="1763537"/>
    <lineage>
        <taxon>Bacteria</taxon>
        <taxon>Pseudomonadati</taxon>
        <taxon>Bacteroidota</taxon>
        <taxon>Flavobacteriia</taxon>
        <taxon>Flavobacteriales</taxon>
        <taxon>Flavobacteriaceae</taxon>
        <taxon>Cochleicola</taxon>
    </lineage>
</organism>
<name>A0A167H5L9_9FLAO</name>